<dbReference type="EMBL" id="JBHMEC010000011">
    <property type="protein sequence ID" value="MFB9149504.1"/>
    <property type="molecule type" value="Genomic_DNA"/>
</dbReference>
<feature type="transmembrane region" description="Helical" evidence="8">
    <location>
        <begin position="166"/>
        <end position="188"/>
    </location>
</feature>
<evidence type="ECO:0000256" key="3">
    <source>
        <dbReference type="ARBA" id="ARBA00022692"/>
    </source>
</evidence>
<evidence type="ECO:0000256" key="2">
    <source>
        <dbReference type="ARBA" id="ARBA00022475"/>
    </source>
</evidence>
<reference evidence="10 11" key="1">
    <citation type="submission" date="2024-09" db="EMBL/GenBank/DDBJ databases">
        <authorList>
            <person name="Sun Q."/>
            <person name="Mori K."/>
        </authorList>
    </citation>
    <scope>NUCLEOTIDE SEQUENCE [LARGE SCALE GENOMIC DNA]</scope>
    <source>
        <strain evidence="10 11">CECT 9424</strain>
    </source>
</reference>
<feature type="domain" description="Pycsar effector protein" evidence="9">
    <location>
        <begin position="39"/>
        <end position="188"/>
    </location>
</feature>
<keyword evidence="3 8" id="KW-0812">Transmembrane</keyword>
<keyword evidence="11" id="KW-1185">Reference proteome</keyword>
<keyword evidence="4" id="KW-0547">Nucleotide-binding</keyword>
<keyword evidence="6" id="KW-0051">Antiviral defense</keyword>
<keyword evidence="5 8" id="KW-1133">Transmembrane helix</keyword>
<comment type="subcellular location">
    <subcellularLocation>
        <location evidence="1">Cell membrane</location>
    </subcellularLocation>
</comment>
<evidence type="ECO:0000256" key="6">
    <source>
        <dbReference type="ARBA" id="ARBA00023118"/>
    </source>
</evidence>
<dbReference type="RefSeq" id="WP_377068486.1">
    <property type="nucleotide sequence ID" value="NZ_JBHMEC010000011.1"/>
</dbReference>
<dbReference type="Pfam" id="PF18967">
    <property type="entry name" value="PycTM"/>
    <property type="match status" value="1"/>
</dbReference>
<evidence type="ECO:0000256" key="1">
    <source>
        <dbReference type="ARBA" id="ARBA00004236"/>
    </source>
</evidence>
<dbReference type="InterPro" id="IPR043760">
    <property type="entry name" value="PycTM_dom"/>
</dbReference>
<evidence type="ECO:0000256" key="5">
    <source>
        <dbReference type="ARBA" id="ARBA00022989"/>
    </source>
</evidence>
<feature type="transmembrane region" description="Helical" evidence="8">
    <location>
        <begin position="83"/>
        <end position="104"/>
    </location>
</feature>
<comment type="caution">
    <text evidence="10">The sequence shown here is derived from an EMBL/GenBank/DDBJ whole genome shotgun (WGS) entry which is preliminary data.</text>
</comment>
<keyword evidence="2" id="KW-1003">Cell membrane</keyword>
<accession>A0ABV5HYK4</accession>
<feature type="transmembrane region" description="Helical" evidence="8">
    <location>
        <begin position="58"/>
        <end position="77"/>
    </location>
</feature>
<protein>
    <recommendedName>
        <fullName evidence="9">Pycsar effector protein domain-containing protein</fullName>
    </recommendedName>
</protein>
<dbReference type="Proteomes" id="UP001589670">
    <property type="component" value="Unassembled WGS sequence"/>
</dbReference>
<name>A0ABV5HYK4_9RHOB</name>
<evidence type="ECO:0000259" key="9">
    <source>
        <dbReference type="Pfam" id="PF18967"/>
    </source>
</evidence>
<evidence type="ECO:0000256" key="7">
    <source>
        <dbReference type="ARBA" id="ARBA00023136"/>
    </source>
</evidence>
<sequence>MKLLERKMHSEQDSDEPLAMQTDDPLAVKDLNAALNFTYHIIDTHFSTFSYTDTKLQALLTISSLFLAGGTFVMRSFDIQSGAPLILGVIAAALLIVSIMLCVWHVTPKMNSGIGNEINPRSAIGTSNRSKEEYQKIIFGLTKEEMLQHNCNQISGLSRINTQGAAVLKASSSAIGLAVVLFVASFAITGLPEKVEDTQKAPVSLITINIDGN</sequence>
<evidence type="ECO:0000313" key="11">
    <source>
        <dbReference type="Proteomes" id="UP001589670"/>
    </source>
</evidence>
<evidence type="ECO:0000256" key="4">
    <source>
        <dbReference type="ARBA" id="ARBA00022741"/>
    </source>
</evidence>
<keyword evidence="7 8" id="KW-0472">Membrane</keyword>
<proteinExistence type="predicted"/>
<gene>
    <name evidence="10" type="ORF">ACFFU4_07030</name>
</gene>
<evidence type="ECO:0000313" key="10">
    <source>
        <dbReference type="EMBL" id="MFB9149504.1"/>
    </source>
</evidence>
<evidence type="ECO:0000256" key="8">
    <source>
        <dbReference type="SAM" id="Phobius"/>
    </source>
</evidence>
<organism evidence="10 11">
    <name type="scientific">Roseovarius ramblicola</name>
    <dbReference type="NCBI Taxonomy" id="2022336"/>
    <lineage>
        <taxon>Bacteria</taxon>
        <taxon>Pseudomonadati</taxon>
        <taxon>Pseudomonadota</taxon>
        <taxon>Alphaproteobacteria</taxon>
        <taxon>Rhodobacterales</taxon>
        <taxon>Roseobacteraceae</taxon>
        <taxon>Roseovarius</taxon>
    </lineage>
</organism>